<feature type="region of interest" description="Disordered" evidence="1">
    <location>
        <begin position="423"/>
        <end position="485"/>
    </location>
</feature>
<dbReference type="Proteomes" id="UP000054144">
    <property type="component" value="Unassembled WGS sequence"/>
</dbReference>
<dbReference type="EMBL" id="KN882043">
    <property type="protein sequence ID" value="KIY46061.1"/>
    <property type="molecule type" value="Genomic_DNA"/>
</dbReference>
<reference evidence="2 3" key="1">
    <citation type="journal article" date="2015" name="Fungal Genet. Biol.">
        <title>Evolution of novel wood decay mechanisms in Agaricales revealed by the genome sequences of Fistulina hepatica and Cylindrobasidium torrendii.</title>
        <authorList>
            <person name="Floudas D."/>
            <person name="Held B.W."/>
            <person name="Riley R."/>
            <person name="Nagy L.G."/>
            <person name="Koehler G."/>
            <person name="Ransdell A.S."/>
            <person name="Younus H."/>
            <person name="Chow J."/>
            <person name="Chiniquy J."/>
            <person name="Lipzen A."/>
            <person name="Tritt A."/>
            <person name="Sun H."/>
            <person name="Haridas S."/>
            <person name="LaButti K."/>
            <person name="Ohm R.A."/>
            <person name="Kues U."/>
            <person name="Blanchette R.A."/>
            <person name="Grigoriev I.V."/>
            <person name="Minto R.E."/>
            <person name="Hibbett D.S."/>
        </authorList>
    </citation>
    <scope>NUCLEOTIDE SEQUENCE [LARGE SCALE GENOMIC DNA]</scope>
    <source>
        <strain evidence="2 3">ATCC 64428</strain>
    </source>
</reference>
<keyword evidence="3" id="KW-1185">Reference proteome</keyword>
<sequence length="524" mass="57819">MSCAMPLVAPSDATDNSPCFDVLTSISIALGEIQEPEWRSVHHREPSPAGSAPSTTPTTDNSSPYLSTPECLSHALGSDSPQADNACKNEVVHVIVNERTVPNNSPRSSGQSRTGDRPDFHSPEAATAMKYMLYDCHPVEADYVLKLSRFIANFIAMHLFYVDPCSELADEMVLGIVRVLCGLCGRYDEAFFALYYVCRLYPYSVIDFYQTAKIDEEEGRNPMHSLATFCVALFAVAQLFATSWFNDYELDVKHLFELDPAIARSWMRHGLIVLDHSVYMSEARTAAWLWQLRYGFDVAEDCEDEFPAWMASEMFPLSIKIRLGQLLQAYPRERYWPGDLGMAIPEAPQVMHYELVHALVDHVAPVVFAEDPDLPPYVECLMPPLPLVAVDHLQPIGYEEDEVVGSLVKPFLNGRIDIIHHSNDEASAEGGSNAGLSSKDVLNATESSSSSSEPSFLDPDAPDAPPYIADSPDVNVPNVPKQVGQPSRWYLNTRGSLTGVGNWSCVGGAVPSLYGGSVWHHDLA</sequence>
<proteinExistence type="predicted"/>
<evidence type="ECO:0000313" key="2">
    <source>
        <dbReference type="EMBL" id="KIY46061.1"/>
    </source>
</evidence>
<protein>
    <submittedName>
        <fullName evidence="2">Uncharacterized protein</fullName>
    </submittedName>
</protein>
<feature type="compositionally biased region" description="Low complexity" evidence="1">
    <location>
        <begin position="47"/>
        <end position="64"/>
    </location>
</feature>
<feature type="compositionally biased region" description="Low complexity" evidence="1">
    <location>
        <begin position="446"/>
        <end position="459"/>
    </location>
</feature>
<feature type="region of interest" description="Disordered" evidence="1">
    <location>
        <begin position="38"/>
        <end position="71"/>
    </location>
</feature>
<evidence type="ECO:0000256" key="1">
    <source>
        <dbReference type="SAM" id="MobiDB-lite"/>
    </source>
</evidence>
<gene>
    <name evidence="2" type="ORF">FISHEDRAFT_60549</name>
</gene>
<evidence type="ECO:0000313" key="3">
    <source>
        <dbReference type="Proteomes" id="UP000054144"/>
    </source>
</evidence>
<feature type="region of interest" description="Disordered" evidence="1">
    <location>
        <begin position="98"/>
        <end position="121"/>
    </location>
</feature>
<organism evidence="2 3">
    <name type="scientific">Fistulina hepatica ATCC 64428</name>
    <dbReference type="NCBI Taxonomy" id="1128425"/>
    <lineage>
        <taxon>Eukaryota</taxon>
        <taxon>Fungi</taxon>
        <taxon>Dikarya</taxon>
        <taxon>Basidiomycota</taxon>
        <taxon>Agaricomycotina</taxon>
        <taxon>Agaricomycetes</taxon>
        <taxon>Agaricomycetidae</taxon>
        <taxon>Agaricales</taxon>
        <taxon>Fistulinaceae</taxon>
        <taxon>Fistulina</taxon>
    </lineage>
</organism>
<accession>A0A0D7A805</accession>
<dbReference type="AlphaFoldDB" id="A0A0D7A805"/>
<feature type="compositionally biased region" description="Polar residues" evidence="1">
    <location>
        <begin position="100"/>
        <end position="113"/>
    </location>
</feature>
<name>A0A0D7A805_9AGAR</name>